<feature type="region of interest" description="Disordered" evidence="1">
    <location>
        <begin position="34"/>
        <end position="61"/>
    </location>
</feature>
<dbReference type="AlphaFoldDB" id="A0A6N7L0T8"/>
<organism evidence="3 4">
    <name type="scientific">Streptomyces kaniharaensis</name>
    <dbReference type="NCBI Taxonomy" id="212423"/>
    <lineage>
        <taxon>Bacteria</taxon>
        <taxon>Bacillati</taxon>
        <taxon>Actinomycetota</taxon>
        <taxon>Actinomycetes</taxon>
        <taxon>Kitasatosporales</taxon>
        <taxon>Streptomycetaceae</taxon>
        <taxon>Streptomyces</taxon>
    </lineage>
</organism>
<keyword evidence="2" id="KW-0732">Signal</keyword>
<name>A0A6N7L0T8_9ACTN</name>
<dbReference type="Proteomes" id="UP000450000">
    <property type="component" value="Unassembled WGS sequence"/>
</dbReference>
<sequence>MQRIQKSVMHRLAFIVPAALAAVLAIAGTVAGATHSGDARPASAADRPGKAIGHTEFNTKA</sequence>
<proteinExistence type="predicted"/>
<evidence type="ECO:0000256" key="2">
    <source>
        <dbReference type="SAM" id="SignalP"/>
    </source>
</evidence>
<keyword evidence="4" id="KW-1185">Reference proteome</keyword>
<dbReference type="RefSeq" id="WP_153465489.1">
    <property type="nucleotide sequence ID" value="NZ_WBOF01000001.1"/>
</dbReference>
<gene>
    <name evidence="3" type="ORF">F7Q99_26835</name>
</gene>
<accession>A0A6N7L0T8</accession>
<feature type="signal peptide" evidence="2">
    <location>
        <begin position="1"/>
        <end position="21"/>
    </location>
</feature>
<evidence type="ECO:0000313" key="3">
    <source>
        <dbReference type="EMBL" id="MQS15784.1"/>
    </source>
</evidence>
<feature type="chain" id="PRO_5038778112" evidence="2">
    <location>
        <begin position="22"/>
        <end position="61"/>
    </location>
</feature>
<protein>
    <submittedName>
        <fullName evidence="3">Uncharacterized protein</fullName>
    </submittedName>
</protein>
<reference evidence="3 4" key="1">
    <citation type="submission" date="2019-09" db="EMBL/GenBank/DDBJ databases">
        <title>Genome Sequences of Streptomyces kaniharaensis ATCC 21070.</title>
        <authorList>
            <person name="Zhu W."/>
            <person name="De Crecy-Lagard V."/>
            <person name="Richards N.G."/>
        </authorList>
    </citation>
    <scope>NUCLEOTIDE SEQUENCE [LARGE SCALE GENOMIC DNA]</scope>
    <source>
        <strain evidence="3 4">SF-557</strain>
    </source>
</reference>
<evidence type="ECO:0000256" key="1">
    <source>
        <dbReference type="SAM" id="MobiDB-lite"/>
    </source>
</evidence>
<comment type="caution">
    <text evidence="3">The sequence shown here is derived from an EMBL/GenBank/DDBJ whole genome shotgun (WGS) entry which is preliminary data.</text>
</comment>
<dbReference type="EMBL" id="WBOF01000001">
    <property type="protein sequence ID" value="MQS15784.1"/>
    <property type="molecule type" value="Genomic_DNA"/>
</dbReference>
<evidence type="ECO:0000313" key="4">
    <source>
        <dbReference type="Proteomes" id="UP000450000"/>
    </source>
</evidence>